<dbReference type="InterPro" id="IPR011010">
    <property type="entry name" value="DNA_brk_join_enz"/>
</dbReference>
<keyword evidence="4" id="KW-0233">DNA recombination</keyword>
<dbReference type="PROSITE" id="PS51898">
    <property type="entry name" value="TYR_RECOMBINASE"/>
    <property type="match status" value="1"/>
</dbReference>
<dbReference type="Proteomes" id="UP001500399">
    <property type="component" value="Unassembled WGS sequence"/>
</dbReference>
<dbReference type="Pfam" id="PF14659">
    <property type="entry name" value="Phage_int_SAM_3"/>
    <property type="match status" value="1"/>
</dbReference>
<sequence>MSKIRIRKRGNTFSYSFEIGRNPRRMKEKGGYVNEKDAREAGIKAYADWKSGNIGITSERVKLRDYLTAWLENVMQANLKRSTYSSYESTARARILPYLGDLNVQDIRPRNVDVWLRELAKKGYAYKTIHLAKAILSMAMKYAVYPAELISANPATGISIPKSAPRKVRMRTVISSEQFAAIPPTCKYYGALKILYHTGMRISEVFGLTWDDINLSTGEISIERQLLYTSYFETPKTDTSERTFYADSVLLAYLRTLKSVQAADEMRLGEAYQLAYEDTRDRRSLVLLPKKLPPPAGYIRRTLVCLKPNGVPYRYDHIKRILQPLHLNSHSFRHTHATRLIEAGAKPVDVAARLGHADATITQNLYAHDTDNMKRETARIFDGIVGK</sequence>
<dbReference type="InterPro" id="IPR050090">
    <property type="entry name" value="Tyrosine_recombinase_XerCD"/>
</dbReference>
<feature type="domain" description="Core-binding (CB)" evidence="7">
    <location>
        <begin position="61"/>
        <end position="144"/>
    </location>
</feature>
<gene>
    <name evidence="8" type="ORF">GCM10008919_00050</name>
</gene>
<dbReference type="Gene3D" id="1.10.150.130">
    <property type="match status" value="1"/>
</dbReference>
<evidence type="ECO:0000313" key="8">
    <source>
        <dbReference type="EMBL" id="GAA0200732.1"/>
    </source>
</evidence>
<comment type="similarity">
    <text evidence="1">Belongs to the 'phage' integrase family.</text>
</comment>
<dbReference type="SUPFAM" id="SSF56349">
    <property type="entry name" value="DNA breaking-rejoining enzymes"/>
    <property type="match status" value="1"/>
</dbReference>
<accession>A0ABP3CE07</accession>
<evidence type="ECO:0000256" key="3">
    <source>
        <dbReference type="ARBA" id="ARBA00023125"/>
    </source>
</evidence>
<dbReference type="InterPro" id="IPR004107">
    <property type="entry name" value="Integrase_SAM-like_N"/>
</dbReference>
<dbReference type="InterPro" id="IPR002104">
    <property type="entry name" value="Integrase_catalytic"/>
</dbReference>
<keyword evidence="9" id="KW-1185">Reference proteome</keyword>
<evidence type="ECO:0000259" key="6">
    <source>
        <dbReference type="PROSITE" id="PS51898"/>
    </source>
</evidence>
<dbReference type="Pfam" id="PF00589">
    <property type="entry name" value="Phage_integrase"/>
    <property type="match status" value="2"/>
</dbReference>
<evidence type="ECO:0000256" key="1">
    <source>
        <dbReference type="ARBA" id="ARBA00008857"/>
    </source>
</evidence>
<evidence type="ECO:0000256" key="5">
    <source>
        <dbReference type="PROSITE-ProRule" id="PRU01248"/>
    </source>
</evidence>
<evidence type="ECO:0000256" key="2">
    <source>
        <dbReference type="ARBA" id="ARBA00022908"/>
    </source>
</evidence>
<dbReference type="CDD" id="cd01189">
    <property type="entry name" value="INT_ICEBs1_C_like"/>
    <property type="match status" value="1"/>
</dbReference>
<keyword evidence="2" id="KW-0229">DNA integration</keyword>
<protein>
    <submittedName>
        <fullName evidence="8">Site-specific integrase</fullName>
    </submittedName>
</protein>
<evidence type="ECO:0000259" key="7">
    <source>
        <dbReference type="PROSITE" id="PS51900"/>
    </source>
</evidence>
<keyword evidence="3 5" id="KW-0238">DNA-binding</keyword>
<dbReference type="Gene3D" id="1.10.443.10">
    <property type="entry name" value="Intergrase catalytic core"/>
    <property type="match status" value="1"/>
</dbReference>
<evidence type="ECO:0000313" key="9">
    <source>
        <dbReference type="Proteomes" id="UP001500399"/>
    </source>
</evidence>
<comment type="caution">
    <text evidence="8">The sequence shown here is derived from an EMBL/GenBank/DDBJ whole genome shotgun (WGS) entry which is preliminary data.</text>
</comment>
<dbReference type="InterPro" id="IPR044068">
    <property type="entry name" value="CB"/>
</dbReference>
<dbReference type="PROSITE" id="PS51900">
    <property type="entry name" value="CB"/>
    <property type="match status" value="1"/>
</dbReference>
<dbReference type="PANTHER" id="PTHR30349:SF64">
    <property type="entry name" value="PROPHAGE INTEGRASE INTD-RELATED"/>
    <property type="match status" value="1"/>
</dbReference>
<dbReference type="PANTHER" id="PTHR30349">
    <property type="entry name" value="PHAGE INTEGRASE-RELATED"/>
    <property type="match status" value="1"/>
</dbReference>
<evidence type="ECO:0000256" key="4">
    <source>
        <dbReference type="ARBA" id="ARBA00023172"/>
    </source>
</evidence>
<proteinExistence type="inferred from homology"/>
<dbReference type="InterPro" id="IPR010998">
    <property type="entry name" value="Integrase_recombinase_N"/>
</dbReference>
<reference evidence="9" key="1">
    <citation type="journal article" date="2019" name="Int. J. Syst. Evol. Microbiol.">
        <title>The Global Catalogue of Microorganisms (GCM) 10K type strain sequencing project: providing services to taxonomists for standard genome sequencing and annotation.</title>
        <authorList>
            <consortium name="The Broad Institute Genomics Platform"/>
            <consortium name="The Broad Institute Genome Sequencing Center for Infectious Disease"/>
            <person name="Wu L."/>
            <person name="Ma J."/>
        </authorList>
    </citation>
    <scope>NUCLEOTIDE SEQUENCE [LARGE SCALE GENOMIC DNA]</scope>
    <source>
        <strain evidence="9">JCM 8542</strain>
    </source>
</reference>
<dbReference type="InterPro" id="IPR013762">
    <property type="entry name" value="Integrase-like_cat_sf"/>
</dbReference>
<dbReference type="RefSeq" id="WP_304988029.1">
    <property type="nucleotide sequence ID" value="NZ_BAAACR010000001.1"/>
</dbReference>
<dbReference type="EMBL" id="BAAACR010000001">
    <property type="protein sequence ID" value="GAA0200732.1"/>
    <property type="molecule type" value="Genomic_DNA"/>
</dbReference>
<organism evidence="8 9">
    <name type="scientific">Selenomonas dianae</name>
    <dbReference type="NCBI Taxonomy" id="135079"/>
    <lineage>
        <taxon>Bacteria</taxon>
        <taxon>Bacillati</taxon>
        <taxon>Bacillota</taxon>
        <taxon>Negativicutes</taxon>
        <taxon>Selenomonadales</taxon>
        <taxon>Selenomonadaceae</taxon>
        <taxon>Selenomonas</taxon>
    </lineage>
</organism>
<feature type="domain" description="Tyr recombinase" evidence="6">
    <location>
        <begin position="169"/>
        <end position="379"/>
    </location>
</feature>
<name>A0ABP3CE07_9FIRM</name>